<dbReference type="InterPro" id="IPR053178">
    <property type="entry name" value="Osmoadaptation_assoc"/>
</dbReference>
<comment type="caution">
    <text evidence="2">The sequence shown here is derived from an EMBL/GenBank/DDBJ whole genome shotgun (WGS) entry which is preliminary data.</text>
</comment>
<feature type="region of interest" description="Disordered" evidence="1">
    <location>
        <begin position="483"/>
        <end position="502"/>
    </location>
</feature>
<gene>
    <name evidence="2" type="ORF">LTR25_000164</name>
</gene>
<name>A0AAV9QMD9_9PEZI</name>
<reference evidence="2 3" key="1">
    <citation type="submission" date="2023-06" db="EMBL/GenBank/DDBJ databases">
        <title>Black Yeasts Isolated from many extreme environments.</title>
        <authorList>
            <person name="Coleine C."/>
            <person name="Stajich J.E."/>
            <person name="Selbmann L."/>
        </authorList>
    </citation>
    <scope>NUCLEOTIDE SEQUENCE [LARGE SCALE GENOMIC DNA]</scope>
    <source>
        <strain evidence="2 3">CCFEE 5887</strain>
    </source>
</reference>
<keyword evidence="3" id="KW-1185">Reference proteome</keyword>
<accession>A0AAV9QMD9</accession>
<organism evidence="2 3">
    <name type="scientific">Vermiconidia calcicola</name>
    <dbReference type="NCBI Taxonomy" id="1690605"/>
    <lineage>
        <taxon>Eukaryota</taxon>
        <taxon>Fungi</taxon>
        <taxon>Dikarya</taxon>
        <taxon>Ascomycota</taxon>
        <taxon>Pezizomycotina</taxon>
        <taxon>Dothideomycetes</taxon>
        <taxon>Dothideomycetidae</taxon>
        <taxon>Mycosphaerellales</taxon>
        <taxon>Extremaceae</taxon>
        <taxon>Vermiconidia</taxon>
    </lineage>
</organism>
<sequence length="591" mass="64833">MQLVRRAHANSPFRYQYGSTEQHIRLLRALQTVSPNEEDDGATYPKSSGSTSQQIKGVVVVQGTLGSNSPSVPPSVPLNQAARLASALAEALDWPSEFGARLQQLGPHYRHLPCRLGHSKALDAAVHCVLTSYTLVSRGQQHMESLELASYGHAIKALREELSSSVDAAGQPSRGAGTTTTTTTSSETLCAALIIAQYELLKPGRTRFSYVTLAGGVSAIFQAGGPGRVVGSDFEIAIFSSQYPTIITQALLRGQECFLASPDWTNVMRRGDPSEDPIITDNWVAITQLPGLLRRIRSITTTTTANSDECIDTTSPLYPSILRDAYALRREIVKHNDSITRRLSHPGVYHVCPAVYKWPNPPSSSSTMQRPPEWTPTTKLETLLPKRIVKQCGMYHAWVITVNVVLSRLLLERPMPAVEGRNEDKTDKNGNAASALTLQTAQSAEYIMSTLDFVSSETKPFGGMYMTYAGPMAYGVLVLSRDRDRDSRPGGSGNGDMNMNKNKTRIWNERQDRQQLLLLDKLNDLFRPFGLRFDHDRMMTVFEAVTDGCAVRSRRGHVFTRRRSASDSGEGEGEGEGEGLTTESSSEPSPG</sequence>
<evidence type="ECO:0000313" key="3">
    <source>
        <dbReference type="Proteomes" id="UP001345827"/>
    </source>
</evidence>
<feature type="compositionally biased region" description="Low complexity" evidence="1">
    <location>
        <begin position="579"/>
        <end position="591"/>
    </location>
</feature>
<proteinExistence type="predicted"/>
<dbReference type="AlphaFoldDB" id="A0AAV9QMD9"/>
<dbReference type="EMBL" id="JAXLQG010000001">
    <property type="protein sequence ID" value="KAK5545157.1"/>
    <property type="molecule type" value="Genomic_DNA"/>
</dbReference>
<dbReference type="Proteomes" id="UP001345827">
    <property type="component" value="Unassembled WGS sequence"/>
</dbReference>
<dbReference type="PANTHER" id="PTHR38111">
    <property type="entry name" value="ZN(2)-C6 FUNGAL-TYPE DOMAIN-CONTAINING PROTEIN-RELATED"/>
    <property type="match status" value="1"/>
</dbReference>
<feature type="region of interest" description="Disordered" evidence="1">
    <location>
        <begin position="556"/>
        <end position="591"/>
    </location>
</feature>
<evidence type="ECO:0000256" key="1">
    <source>
        <dbReference type="SAM" id="MobiDB-lite"/>
    </source>
</evidence>
<protein>
    <submittedName>
        <fullName evidence="2">Uncharacterized protein</fullName>
    </submittedName>
</protein>
<evidence type="ECO:0000313" key="2">
    <source>
        <dbReference type="EMBL" id="KAK5545157.1"/>
    </source>
</evidence>